<dbReference type="EMBL" id="GACK01008540">
    <property type="protein sequence ID" value="JAA56494.1"/>
    <property type="molecule type" value="mRNA"/>
</dbReference>
<accession>L7M070</accession>
<dbReference type="InterPro" id="IPR036397">
    <property type="entry name" value="RNaseH_sf"/>
</dbReference>
<sequence>MKEWSILRLIHSFVLSHITYVAAYHRWFAAEKTKLNGLIRRVYKQALGLRQSTSTELLLQLGLHNTLEELIEAQQVSQYERLSNTKAGRHILDSLGISYHTQHGIKYDIPREIRTKLVMPPLPKNMHPEHNKGRRISRARAMLQSFGRNEEAVFVDAARYRNYRRFAAAVVDHTQKCITSVSISTNHVETAEEVAIALAIAHTDAQYIISDSQTAVRNFANGRISPVALQVLTKGKTRSDEQNAYILWFPAHTPVDLTEVNLNEVAHNVARGLTFRASSAVDTTRTESLVEEWEWGDRLTKFNDITEHYKVQRSEYPPPHRKLSRAQSVHWRQLQTGTYTNPVIMKHIYPDLYMTNSCKYCSNKATLAHILWECPALIGKFRDAASNEDLRVRWRTAMLSSGLDNQHLAIQQAKEAAERQGLSADS</sequence>
<dbReference type="GO" id="GO:0003676">
    <property type="term" value="F:nucleic acid binding"/>
    <property type="evidence" value="ECO:0007669"/>
    <property type="project" value="InterPro"/>
</dbReference>
<evidence type="ECO:0000313" key="1">
    <source>
        <dbReference type="EMBL" id="JAA56494.1"/>
    </source>
</evidence>
<reference evidence="1" key="1">
    <citation type="submission" date="2012-11" db="EMBL/GenBank/DDBJ databases">
        <authorList>
            <person name="Lucero-Rivera Y.E."/>
            <person name="Tovar-Ramirez D."/>
        </authorList>
    </citation>
    <scope>NUCLEOTIDE SEQUENCE</scope>
    <source>
        <tissue evidence="1">Salivary gland</tissue>
    </source>
</reference>
<dbReference type="AlphaFoldDB" id="L7M070"/>
<dbReference type="SUPFAM" id="SSF53098">
    <property type="entry name" value="Ribonuclease H-like"/>
    <property type="match status" value="1"/>
</dbReference>
<dbReference type="Gene3D" id="3.30.420.10">
    <property type="entry name" value="Ribonuclease H-like superfamily/Ribonuclease H"/>
    <property type="match status" value="1"/>
</dbReference>
<organism evidence="1">
    <name type="scientific">Rhipicephalus pulchellus</name>
    <name type="common">Yellow backed tick</name>
    <name type="synonym">Dermacentor pulchellus</name>
    <dbReference type="NCBI Taxonomy" id="72859"/>
    <lineage>
        <taxon>Eukaryota</taxon>
        <taxon>Metazoa</taxon>
        <taxon>Ecdysozoa</taxon>
        <taxon>Arthropoda</taxon>
        <taxon>Chelicerata</taxon>
        <taxon>Arachnida</taxon>
        <taxon>Acari</taxon>
        <taxon>Parasitiformes</taxon>
        <taxon>Ixodida</taxon>
        <taxon>Ixodoidea</taxon>
        <taxon>Ixodidae</taxon>
        <taxon>Rhipicephalinae</taxon>
        <taxon>Rhipicephalus</taxon>
        <taxon>Rhipicephalus</taxon>
    </lineage>
</organism>
<reference evidence="1" key="2">
    <citation type="journal article" date="2015" name="J. Proteomics">
        <title>Sexual differences in the sialomes of the zebra tick, Rhipicephalus pulchellus.</title>
        <authorList>
            <person name="Tan A.W."/>
            <person name="Francischetti I.M."/>
            <person name="Slovak M."/>
            <person name="Kini R.M."/>
            <person name="Ribeiro J.M."/>
        </authorList>
    </citation>
    <scope>NUCLEOTIDE SEQUENCE</scope>
    <source>
        <tissue evidence="1">Salivary gland</tissue>
    </source>
</reference>
<name>L7M070_RHIPC</name>
<protein>
    <submittedName>
        <fullName evidence="1">Putative tick transposon</fullName>
    </submittedName>
</protein>
<dbReference type="InterPro" id="IPR012337">
    <property type="entry name" value="RNaseH-like_sf"/>
</dbReference>
<proteinExistence type="evidence at transcript level"/>